<reference evidence="2" key="1">
    <citation type="journal article" date="2020" name="Nature">
        <title>Giant virus diversity and host interactions through global metagenomics.</title>
        <authorList>
            <person name="Schulz F."/>
            <person name="Roux S."/>
            <person name="Paez-Espino D."/>
            <person name="Jungbluth S."/>
            <person name="Walsh D.A."/>
            <person name="Denef V.J."/>
            <person name="McMahon K.D."/>
            <person name="Konstantinidis K.T."/>
            <person name="Eloe-Fadrosh E.A."/>
            <person name="Kyrpides N.C."/>
            <person name="Woyke T."/>
        </authorList>
    </citation>
    <scope>NUCLEOTIDE SEQUENCE</scope>
    <source>
        <strain evidence="2">GVMAG-M-3300023184-167</strain>
    </source>
</reference>
<evidence type="ECO:0000256" key="1">
    <source>
        <dbReference type="SAM" id="MobiDB-lite"/>
    </source>
</evidence>
<accession>A0A6C0HRW0</accession>
<evidence type="ECO:0000313" key="2">
    <source>
        <dbReference type="EMBL" id="QHT83411.1"/>
    </source>
</evidence>
<proteinExistence type="predicted"/>
<feature type="region of interest" description="Disordered" evidence="1">
    <location>
        <begin position="111"/>
        <end position="132"/>
    </location>
</feature>
<name>A0A6C0HRW0_9ZZZZ</name>
<protein>
    <submittedName>
        <fullName evidence="2">Uncharacterized protein</fullName>
    </submittedName>
</protein>
<dbReference type="EMBL" id="MN740009">
    <property type="protein sequence ID" value="QHT83411.1"/>
    <property type="molecule type" value="Genomic_DNA"/>
</dbReference>
<dbReference type="AlphaFoldDB" id="A0A6C0HRW0"/>
<sequence>MKTRKRSKRNHRKTLKGGSFREYLNKLKAEFYRILAWLGFTISTEEKDILDDALEDDLRESPLLRKRIEYTNNALDYNKVSELSNPEDFWSNVRKHVKYDSTNHQKNYIQKDVPGSKRRHSKSIKTQMKPPEEDERLNEIIENLNNNTAKTVRVKKLAKRITQFTSSD</sequence>
<organism evidence="2">
    <name type="scientific">viral metagenome</name>
    <dbReference type="NCBI Taxonomy" id="1070528"/>
    <lineage>
        <taxon>unclassified sequences</taxon>
        <taxon>metagenomes</taxon>
        <taxon>organismal metagenomes</taxon>
    </lineage>
</organism>